<dbReference type="InterPro" id="IPR037923">
    <property type="entry name" value="HTH-like"/>
</dbReference>
<keyword evidence="2" id="KW-0238">DNA-binding</keyword>
<dbReference type="Gene3D" id="2.60.120.10">
    <property type="entry name" value="Jelly Rolls"/>
    <property type="match status" value="1"/>
</dbReference>
<dbReference type="Pfam" id="PF12833">
    <property type="entry name" value="HTH_18"/>
    <property type="match status" value="1"/>
</dbReference>
<dbReference type="PANTHER" id="PTHR43280:SF34">
    <property type="entry name" value="ARAC-FAMILY TRANSCRIPTIONAL REGULATOR"/>
    <property type="match status" value="1"/>
</dbReference>
<evidence type="ECO:0000256" key="3">
    <source>
        <dbReference type="ARBA" id="ARBA00023163"/>
    </source>
</evidence>
<dbReference type="InterPro" id="IPR003313">
    <property type="entry name" value="AraC-bd"/>
</dbReference>
<dbReference type="InterPro" id="IPR014710">
    <property type="entry name" value="RmlC-like_jellyroll"/>
</dbReference>
<evidence type="ECO:0000256" key="2">
    <source>
        <dbReference type="ARBA" id="ARBA00023125"/>
    </source>
</evidence>
<dbReference type="Gene3D" id="1.10.10.60">
    <property type="entry name" value="Homeodomain-like"/>
    <property type="match status" value="2"/>
</dbReference>
<sequence>MSMRFYKEKIETDLLIPAKIYIGNSKGENCHYPLHWHNNLEFVLVLCGEIKGKINNKYIDVKCGEIFFVNSGELHETWANDKNKIKAITILLSYELLKKYFPNIDSYYFDFEEKEDSKEKIKDLIVKCGEIYTNKENFYELNMSIVLMELCNILFKECLKEKEVGNIYNIEEKREVNIKRAITYMEENYDLDLSLSDISREIGMAPTYFSRFFKKNTGETFYSYLNKIRLYHSYKELINTEASITEIALNNGFSNVKSFIEIFKKAYNNTPAKYRNESKRIRLKDNN</sequence>
<accession>A0A6N3DIM7</accession>
<dbReference type="PRINTS" id="PR00032">
    <property type="entry name" value="HTHARAC"/>
</dbReference>
<dbReference type="InterPro" id="IPR009057">
    <property type="entry name" value="Homeodomain-like_sf"/>
</dbReference>
<dbReference type="GO" id="GO:0043565">
    <property type="term" value="F:sequence-specific DNA binding"/>
    <property type="evidence" value="ECO:0007669"/>
    <property type="project" value="InterPro"/>
</dbReference>
<organism evidence="5">
    <name type="scientific">Clostridium butyricum</name>
    <dbReference type="NCBI Taxonomy" id="1492"/>
    <lineage>
        <taxon>Bacteria</taxon>
        <taxon>Bacillati</taxon>
        <taxon>Bacillota</taxon>
        <taxon>Clostridia</taxon>
        <taxon>Eubacteriales</taxon>
        <taxon>Clostridiaceae</taxon>
        <taxon>Clostridium</taxon>
    </lineage>
</organism>
<dbReference type="SUPFAM" id="SSF46689">
    <property type="entry name" value="Homeodomain-like"/>
    <property type="match status" value="2"/>
</dbReference>
<evidence type="ECO:0000259" key="4">
    <source>
        <dbReference type="PROSITE" id="PS01124"/>
    </source>
</evidence>
<feature type="domain" description="HTH araC/xylS-type" evidence="4">
    <location>
        <begin position="179"/>
        <end position="277"/>
    </location>
</feature>
<dbReference type="PANTHER" id="PTHR43280">
    <property type="entry name" value="ARAC-FAMILY TRANSCRIPTIONAL REGULATOR"/>
    <property type="match status" value="1"/>
</dbReference>
<reference evidence="5" key="1">
    <citation type="submission" date="2019-11" db="EMBL/GenBank/DDBJ databases">
        <authorList>
            <person name="Feng L."/>
        </authorList>
    </citation>
    <scope>NUCLEOTIDE SEQUENCE</scope>
    <source>
        <strain evidence="5">CButyricumLFYP62</strain>
    </source>
</reference>
<dbReference type="Pfam" id="PF02311">
    <property type="entry name" value="AraC_binding"/>
    <property type="match status" value="1"/>
</dbReference>
<dbReference type="SUPFAM" id="SSF51215">
    <property type="entry name" value="Regulatory protein AraC"/>
    <property type="match status" value="1"/>
</dbReference>
<keyword evidence="1" id="KW-0805">Transcription regulation</keyword>
<dbReference type="PROSITE" id="PS01124">
    <property type="entry name" value="HTH_ARAC_FAMILY_2"/>
    <property type="match status" value="1"/>
</dbReference>
<dbReference type="InterPro" id="IPR018060">
    <property type="entry name" value="HTH_AraC"/>
</dbReference>
<dbReference type="EMBL" id="CACRTU010000016">
    <property type="protein sequence ID" value="VYU26651.1"/>
    <property type="molecule type" value="Genomic_DNA"/>
</dbReference>
<proteinExistence type="predicted"/>
<keyword evidence="3" id="KW-0804">Transcription</keyword>
<protein>
    <submittedName>
        <fullName evidence="5">Transposon Tn10 TetD protein</fullName>
    </submittedName>
</protein>
<dbReference type="GO" id="GO:0003700">
    <property type="term" value="F:DNA-binding transcription factor activity"/>
    <property type="evidence" value="ECO:0007669"/>
    <property type="project" value="InterPro"/>
</dbReference>
<name>A0A6N3DIM7_CLOBU</name>
<dbReference type="SMART" id="SM00342">
    <property type="entry name" value="HTH_ARAC"/>
    <property type="match status" value="1"/>
</dbReference>
<dbReference type="InterPro" id="IPR020449">
    <property type="entry name" value="Tscrpt_reg_AraC-type_HTH"/>
</dbReference>
<dbReference type="AlphaFoldDB" id="A0A6N3DIM7"/>
<gene>
    <name evidence="5" type="primary">tetD_1</name>
    <name evidence="5" type="ORF">CBLFYP62_01855</name>
</gene>
<evidence type="ECO:0000313" key="5">
    <source>
        <dbReference type="EMBL" id="VYU26651.1"/>
    </source>
</evidence>
<evidence type="ECO:0000256" key="1">
    <source>
        <dbReference type="ARBA" id="ARBA00023015"/>
    </source>
</evidence>